<proteinExistence type="predicted"/>
<dbReference type="EMBL" id="JAEFBJ010000003">
    <property type="protein sequence ID" value="KAG7631559.1"/>
    <property type="molecule type" value="Genomic_DNA"/>
</dbReference>
<dbReference type="Proteomes" id="UP000694251">
    <property type="component" value="Chromosome 3"/>
</dbReference>
<comment type="caution">
    <text evidence="2">The sequence shown here is derived from an EMBL/GenBank/DDBJ whole genome shotgun (WGS) entry which is preliminary data.</text>
</comment>
<accession>A0A8T2F7N8</accession>
<feature type="chain" id="PRO_5035906929" evidence="1">
    <location>
        <begin position="26"/>
        <end position="119"/>
    </location>
</feature>
<evidence type="ECO:0000256" key="1">
    <source>
        <dbReference type="SAM" id="SignalP"/>
    </source>
</evidence>
<protein>
    <submittedName>
        <fullName evidence="2">Invertase/pectin methylesterase inhibitor domain superfamily</fullName>
    </submittedName>
</protein>
<gene>
    <name evidence="2" type="ORF">ISN44_As03g017720</name>
</gene>
<keyword evidence="3" id="KW-1185">Reference proteome</keyword>
<evidence type="ECO:0000313" key="2">
    <source>
        <dbReference type="EMBL" id="KAG7631559.1"/>
    </source>
</evidence>
<feature type="signal peptide" evidence="1">
    <location>
        <begin position="1"/>
        <end position="25"/>
    </location>
</feature>
<evidence type="ECO:0000313" key="3">
    <source>
        <dbReference type="Proteomes" id="UP000694251"/>
    </source>
</evidence>
<keyword evidence="1" id="KW-0732">Signal</keyword>
<dbReference type="AlphaFoldDB" id="A0A8T2F7N8"/>
<dbReference type="OrthoDB" id="1918674at2759"/>
<reference evidence="2 3" key="1">
    <citation type="submission" date="2020-12" db="EMBL/GenBank/DDBJ databases">
        <title>Concerted genomic and epigenomic changes stabilize Arabidopsis allopolyploids.</title>
        <authorList>
            <person name="Chen Z."/>
        </authorList>
    </citation>
    <scope>NUCLEOTIDE SEQUENCE [LARGE SCALE GENOMIC DNA]</scope>
    <source>
        <strain evidence="2">As9502</strain>
        <tissue evidence="2">Leaf</tissue>
    </source>
</reference>
<sequence>MIMVKMMMMMMAMVVGVAMGNIALGAETVGQINEAYKTKPMLKKPLDECSMRYKTIVDVDVHTAIIAIKGNPKFAEGAVVDAGVEASICEGGFDSENGKDLRCDQSHHPNVALINLHLI</sequence>
<name>A0A8T2F7N8_ARASU</name>
<organism evidence="2 3">
    <name type="scientific">Arabidopsis suecica</name>
    <name type="common">Swedish thale-cress</name>
    <name type="synonym">Cardaminopsis suecica</name>
    <dbReference type="NCBI Taxonomy" id="45249"/>
    <lineage>
        <taxon>Eukaryota</taxon>
        <taxon>Viridiplantae</taxon>
        <taxon>Streptophyta</taxon>
        <taxon>Embryophyta</taxon>
        <taxon>Tracheophyta</taxon>
        <taxon>Spermatophyta</taxon>
        <taxon>Magnoliopsida</taxon>
        <taxon>eudicotyledons</taxon>
        <taxon>Gunneridae</taxon>
        <taxon>Pentapetalae</taxon>
        <taxon>rosids</taxon>
        <taxon>malvids</taxon>
        <taxon>Brassicales</taxon>
        <taxon>Brassicaceae</taxon>
        <taxon>Camelineae</taxon>
        <taxon>Arabidopsis</taxon>
    </lineage>
</organism>